<feature type="compositionally biased region" description="Acidic residues" evidence="3">
    <location>
        <begin position="287"/>
        <end position="311"/>
    </location>
</feature>
<evidence type="ECO:0000256" key="2">
    <source>
        <dbReference type="RuleBase" id="RU003876"/>
    </source>
</evidence>
<proteinExistence type="inferred from homology"/>
<sequence>MEDSPAVVSYEDLASIEDEFEEVDAEIMRKQYALSTQIYAKRSQAVRKILNFWPLVVEQAPPEIDQWIQPHDSRIFAESLLNVEVRRPELDDGGAGNPRSISVKFEFKPNDDFEDTELEKTFSYRRARDGWTGLVSEPVKVHWKKGKDLTEGLTDGAVALFEARTKIGDMTATGLPEYTALKKKVDKWNGSNTSFFTWFGWVSQRRWVSAEESEKAVEEYKQGKERRKTRSETKEVEAEIAEAAEDDEEEDEFDDEAVEVHQMGEELAISFAEELWPSAIKFFTQAQEDEISEPDFEDDDDEEDDRDGDEPVDFRALVQDKGDKVRPRESTGGAALPNKKQKKK</sequence>
<dbReference type="GO" id="GO:0005634">
    <property type="term" value="C:nucleus"/>
    <property type="evidence" value="ECO:0007669"/>
    <property type="project" value="InterPro"/>
</dbReference>
<dbReference type="AlphaFoldDB" id="A0AAJ0DDK6"/>
<dbReference type="InterPro" id="IPR037231">
    <property type="entry name" value="NAP-like_sf"/>
</dbReference>
<comment type="similarity">
    <text evidence="1 2">Belongs to the nucleosome assembly protein (NAP) family.</text>
</comment>
<evidence type="ECO:0000256" key="3">
    <source>
        <dbReference type="SAM" id="MobiDB-lite"/>
    </source>
</evidence>
<dbReference type="PANTHER" id="PTHR11875">
    <property type="entry name" value="TESTIS-SPECIFIC Y-ENCODED PROTEIN"/>
    <property type="match status" value="1"/>
</dbReference>
<accession>A0AAJ0DDK6</accession>
<organism evidence="4 5">
    <name type="scientific">Extremus antarcticus</name>
    <dbReference type="NCBI Taxonomy" id="702011"/>
    <lineage>
        <taxon>Eukaryota</taxon>
        <taxon>Fungi</taxon>
        <taxon>Dikarya</taxon>
        <taxon>Ascomycota</taxon>
        <taxon>Pezizomycotina</taxon>
        <taxon>Dothideomycetes</taxon>
        <taxon>Dothideomycetidae</taxon>
        <taxon>Mycosphaerellales</taxon>
        <taxon>Extremaceae</taxon>
        <taxon>Extremus</taxon>
    </lineage>
</organism>
<dbReference type="Gene3D" id="3.30.1120.90">
    <property type="entry name" value="Nucleosome assembly protein"/>
    <property type="match status" value="1"/>
</dbReference>
<name>A0AAJ0DDK6_9PEZI</name>
<dbReference type="Pfam" id="PF00956">
    <property type="entry name" value="NAP"/>
    <property type="match status" value="1"/>
</dbReference>
<evidence type="ECO:0000313" key="5">
    <source>
        <dbReference type="Proteomes" id="UP001271007"/>
    </source>
</evidence>
<dbReference type="InterPro" id="IPR002164">
    <property type="entry name" value="NAP_family"/>
</dbReference>
<evidence type="ECO:0008006" key="6">
    <source>
        <dbReference type="Google" id="ProtNLM"/>
    </source>
</evidence>
<keyword evidence="5" id="KW-1185">Reference proteome</keyword>
<dbReference type="GO" id="GO:0006334">
    <property type="term" value="P:nucleosome assembly"/>
    <property type="evidence" value="ECO:0007669"/>
    <property type="project" value="InterPro"/>
</dbReference>
<evidence type="ECO:0000256" key="1">
    <source>
        <dbReference type="ARBA" id="ARBA00009947"/>
    </source>
</evidence>
<feature type="compositionally biased region" description="Basic and acidic residues" evidence="3">
    <location>
        <begin position="318"/>
        <end position="329"/>
    </location>
</feature>
<feature type="region of interest" description="Disordered" evidence="3">
    <location>
        <begin position="221"/>
        <end position="255"/>
    </location>
</feature>
<gene>
    <name evidence="4" type="ORF">LTR09_010809</name>
</gene>
<dbReference type="SUPFAM" id="SSF143113">
    <property type="entry name" value="NAP-like"/>
    <property type="match status" value="1"/>
</dbReference>
<feature type="region of interest" description="Disordered" evidence="3">
    <location>
        <begin position="286"/>
        <end position="344"/>
    </location>
</feature>
<comment type="caution">
    <text evidence="4">The sequence shown here is derived from an EMBL/GenBank/DDBJ whole genome shotgun (WGS) entry which is preliminary data.</text>
</comment>
<protein>
    <recommendedName>
        <fullName evidence="6">Nucleosome assembly protein</fullName>
    </recommendedName>
</protein>
<evidence type="ECO:0000313" key="4">
    <source>
        <dbReference type="EMBL" id="KAK3047834.1"/>
    </source>
</evidence>
<dbReference type="Proteomes" id="UP001271007">
    <property type="component" value="Unassembled WGS sequence"/>
</dbReference>
<dbReference type="EMBL" id="JAWDJX010000056">
    <property type="protein sequence ID" value="KAK3047834.1"/>
    <property type="molecule type" value="Genomic_DNA"/>
</dbReference>
<reference evidence="4" key="1">
    <citation type="submission" date="2023-04" db="EMBL/GenBank/DDBJ databases">
        <title>Black Yeasts Isolated from many extreme environments.</title>
        <authorList>
            <person name="Coleine C."/>
            <person name="Stajich J.E."/>
            <person name="Selbmann L."/>
        </authorList>
    </citation>
    <scope>NUCLEOTIDE SEQUENCE</scope>
    <source>
        <strain evidence="4">CCFEE 5312</strain>
    </source>
</reference>
<feature type="compositionally biased region" description="Acidic residues" evidence="3">
    <location>
        <begin position="238"/>
        <end position="255"/>
    </location>
</feature>